<dbReference type="PATRIC" id="fig|883158.3.peg.1877"/>
<name>H1Q4N3_9BACT</name>
<evidence type="ECO:0000313" key="3">
    <source>
        <dbReference type="Proteomes" id="UP000016023"/>
    </source>
</evidence>
<sequence>MNKETNEKRLYKTPECRVIEMDQEQFICTTVLPNPPGSTEEEWGNEEGVNGGEGEI</sequence>
<keyword evidence="3" id="KW-1185">Reference proteome</keyword>
<feature type="region of interest" description="Disordered" evidence="1">
    <location>
        <begin position="32"/>
        <end position="56"/>
    </location>
</feature>
<dbReference type="STRING" id="883158.HMPREF9140_01871"/>
<gene>
    <name evidence="2" type="ORF">HMPREF9140_01871</name>
</gene>
<dbReference type="AlphaFoldDB" id="H1Q4N3"/>
<organism evidence="2 3">
    <name type="scientific">Prevotella micans F0438</name>
    <dbReference type="NCBI Taxonomy" id="883158"/>
    <lineage>
        <taxon>Bacteria</taxon>
        <taxon>Pseudomonadati</taxon>
        <taxon>Bacteroidota</taxon>
        <taxon>Bacteroidia</taxon>
        <taxon>Bacteroidales</taxon>
        <taxon>Prevotellaceae</taxon>
        <taxon>Prevotella</taxon>
    </lineage>
</organism>
<dbReference type="Proteomes" id="UP000016023">
    <property type="component" value="Unassembled WGS sequence"/>
</dbReference>
<protein>
    <submittedName>
        <fullName evidence="2">Uncharacterized protein</fullName>
    </submittedName>
</protein>
<accession>H1Q4N3</accession>
<evidence type="ECO:0000313" key="2">
    <source>
        <dbReference type="EMBL" id="EHO66926.1"/>
    </source>
</evidence>
<dbReference type="HOGENOM" id="CLU_179299_3_1_10"/>
<reference evidence="2 3" key="1">
    <citation type="submission" date="2011-12" db="EMBL/GenBank/DDBJ databases">
        <title>The Genome Sequence of Prevotella micans F0438.</title>
        <authorList>
            <consortium name="The Broad Institute Genome Sequencing Platform"/>
            <person name="Earl A."/>
            <person name="Ward D."/>
            <person name="Feldgarden M."/>
            <person name="Gevers D."/>
            <person name="Izard J."/>
            <person name="Baranova O.V."/>
            <person name="Blanton J.M."/>
            <person name="Wade W.G."/>
            <person name="Dewhirst F.E."/>
            <person name="Young S.K."/>
            <person name="Zeng Q."/>
            <person name="Gargeya S."/>
            <person name="Fitzgerald M."/>
            <person name="Haas B."/>
            <person name="Abouelleil A."/>
            <person name="Alvarado L."/>
            <person name="Arachchi H.M."/>
            <person name="Berlin A."/>
            <person name="Chapman S.B."/>
            <person name="Gearin G."/>
            <person name="Goldberg J."/>
            <person name="Griggs A."/>
            <person name="Gujja S."/>
            <person name="Hansen M."/>
            <person name="Heiman D."/>
            <person name="Howarth C."/>
            <person name="Larimer J."/>
            <person name="Lui A."/>
            <person name="MacDonald P.J.P."/>
            <person name="McCowen C."/>
            <person name="Montmayeur A."/>
            <person name="Murphy C."/>
            <person name="Neiman D."/>
            <person name="Pearson M."/>
            <person name="Priest M."/>
            <person name="Roberts A."/>
            <person name="Saif S."/>
            <person name="Shea T."/>
            <person name="Sisk P."/>
            <person name="Stolte C."/>
            <person name="Sykes S."/>
            <person name="Wortman J."/>
            <person name="Nusbaum C."/>
            <person name="Birren B."/>
        </authorList>
    </citation>
    <scope>NUCLEOTIDE SEQUENCE [LARGE SCALE GENOMIC DNA]</scope>
    <source>
        <strain evidence="2 3">F0438</strain>
    </source>
</reference>
<dbReference type="EMBL" id="AGWK01000052">
    <property type="protein sequence ID" value="EHO66926.1"/>
    <property type="molecule type" value="Genomic_DNA"/>
</dbReference>
<dbReference type="RefSeq" id="WP_006953450.1">
    <property type="nucleotide sequence ID" value="NZ_JH594523.1"/>
</dbReference>
<comment type="caution">
    <text evidence="2">The sequence shown here is derived from an EMBL/GenBank/DDBJ whole genome shotgun (WGS) entry which is preliminary data.</text>
</comment>
<evidence type="ECO:0000256" key="1">
    <source>
        <dbReference type="SAM" id="MobiDB-lite"/>
    </source>
</evidence>
<proteinExistence type="predicted"/>